<comment type="caution">
    <text evidence="1">Lacks conserved residue(s) required for the propagation of feature annotation.</text>
</comment>
<dbReference type="RefSeq" id="WP_051632707.1">
    <property type="nucleotide sequence ID" value="NZ_JMSZ01000030.1"/>
</dbReference>
<evidence type="ECO:0000313" key="2">
    <source>
        <dbReference type="EMBL" id="KDE39521.1"/>
    </source>
</evidence>
<dbReference type="InterPro" id="IPR007536">
    <property type="entry name" value="16SrRNA_methylTrfase_J"/>
</dbReference>
<dbReference type="Pfam" id="PF04445">
    <property type="entry name" value="SAM_MT"/>
    <property type="match status" value="1"/>
</dbReference>
<dbReference type="EC" id="2.1.1.242" evidence="1"/>
<evidence type="ECO:0000256" key="1">
    <source>
        <dbReference type="HAMAP-Rule" id="MF_01523"/>
    </source>
</evidence>
<keyword evidence="3" id="KW-1185">Reference proteome</keyword>
<protein>
    <recommendedName>
        <fullName evidence="1">Ribosomal RNA small subunit methyltransferase J</fullName>
        <ecNumber evidence="1">2.1.1.242</ecNumber>
    </recommendedName>
    <alternativeName>
        <fullName evidence="1">16S rRNA m2G1516 methyltransferase</fullName>
    </alternativeName>
    <alternativeName>
        <fullName evidence="1">rRNA (guanine-N(2)-)-methyltransferase</fullName>
    </alternativeName>
</protein>
<keyword evidence="1" id="KW-0963">Cytoplasm</keyword>
<dbReference type="GO" id="GO:0005737">
    <property type="term" value="C:cytoplasm"/>
    <property type="evidence" value="ECO:0007669"/>
    <property type="project" value="UniProtKB-SubCell"/>
</dbReference>
<proteinExistence type="inferred from homology"/>
<feature type="binding site" evidence="1">
    <location>
        <begin position="112"/>
        <end position="113"/>
    </location>
    <ligand>
        <name>S-adenosyl-L-methionine</name>
        <dbReference type="ChEBI" id="CHEBI:59789"/>
    </ligand>
</feature>
<evidence type="ECO:0000313" key="3">
    <source>
        <dbReference type="Proteomes" id="UP000027318"/>
    </source>
</evidence>
<dbReference type="SUPFAM" id="SSF53335">
    <property type="entry name" value="S-adenosyl-L-methionine-dependent methyltransferases"/>
    <property type="match status" value="1"/>
</dbReference>
<sequence>MSALIPLVCGWQEASDQPRAVAVAEQLGVPVVSLDTLHTLSCAYVLRCDSEGLALQPCGPKAAGAVRADFVGGAVAHRRQFGGGQGQMIAKACGVAKGVRPRIADVTAGLGRDAFVLATLGCDLELVERSPVIHLLLQDGLQRAAQSDELQPILARMQLVRAEAVAWLQAAALRPEHQRPQVVYLDPMFPHRDKSALVKKEMLVFRDLVGDDADADSLLDAALAAAECRVVVKRPRKAPTLMQRSPSYQLQGKSSRFDVYALKKLS</sequence>
<dbReference type="GO" id="GO:0008990">
    <property type="term" value="F:rRNA (guanine-N2-)-methyltransferase activity"/>
    <property type="evidence" value="ECO:0007669"/>
    <property type="project" value="UniProtKB-UniRule"/>
</dbReference>
<dbReference type="EMBL" id="JMSZ01000030">
    <property type="protein sequence ID" value="KDE39521.1"/>
    <property type="molecule type" value="Genomic_DNA"/>
</dbReference>
<dbReference type="InterPro" id="IPR029063">
    <property type="entry name" value="SAM-dependent_MTases_sf"/>
</dbReference>
<feature type="binding site" evidence="1">
    <location>
        <position position="186"/>
    </location>
    <ligand>
        <name>S-adenosyl-L-methionine</name>
        <dbReference type="ChEBI" id="CHEBI:59789"/>
    </ligand>
</feature>
<accession>A0A063Y452</accession>
<dbReference type="OrthoDB" id="3191794at2"/>
<reference evidence="2 3" key="1">
    <citation type="journal article" date="2005" name="Int. J. Syst. Evol. Microbiol.">
        <title>Nitrincola lacisaponensis gen. nov., sp. nov., a novel alkaliphilic bacterium isolated from an alkaline, saline lake.</title>
        <authorList>
            <person name="Dimitriu P.A."/>
            <person name="Shukla S.K."/>
            <person name="Conradt J."/>
            <person name="Marquez M.C."/>
            <person name="Ventosa A."/>
            <person name="Maglia A."/>
            <person name="Peyton B.M."/>
            <person name="Pinkart H.C."/>
            <person name="Mormile M.R."/>
        </authorList>
    </citation>
    <scope>NUCLEOTIDE SEQUENCE [LARGE SCALE GENOMIC DNA]</scope>
    <source>
        <strain evidence="2 3">4CA</strain>
    </source>
</reference>
<comment type="caution">
    <text evidence="2">The sequence shown here is derived from an EMBL/GenBank/DDBJ whole genome shotgun (WGS) entry which is preliminary data.</text>
</comment>
<comment type="function">
    <text evidence="1">Specifically methylates the guanosine in position 1516 of 16S rRNA.</text>
</comment>
<dbReference type="STRING" id="267850.ADINL_1975"/>
<dbReference type="Proteomes" id="UP000027318">
    <property type="component" value="Unassembled WGS sequence"/>
</dbReference>
<dbReference type="PANTHER" id="PTHR36112">
    <property type="entry name" value="RIBOSOMAL RNA SMALL SUBUNIT METHYLTRANSFERASE J"/>
    <property type="match status" value="1"/>
</dbReference>
<dbReference type="PANTHER" id="PTHR36112:SF1">
    <property type="entry name" value="RIBOSOMAL RNA SMALL SUBUNIT METHYLTRANSFERASE J"/>
    <property type="match status" value="1"/>
</dbReference>
<feature type="binding site" evidence="1">
    <location>
        <begin position="128"/>
        <end position="129"/>
    </location>
    <ligand>
        <name>S-adenosyl-L-methionine</name>
        <dbReference type="ChEBI" id="CHEBI:59789"/>
    </ligand>
</feature>
<dbReference type="AlphaFoldDB" id="A0A063Y452"/>
<comment type="catalytic activity">
    <reaction evidence="1">
        <text>guanosine(1516) in 16S rRNA + S-adenosyl-L-methionine = N(2)-methylguanosine(1516) in 16S rRNA + S-adenosyl-L-homocysteine + H(+)</text>
        <dbReference type="Rhea" id="RHEA:43220"/>
        <dbReference type="Rhea" id="RHEA-COMP:10412"/>
        <dbReference type="Rhea" id="RHEA-COMP:10413"/>
        <dbReference type="ChEBI" id="CHEBI:15378"/>
        <dbReference type="ChEBI" id="CHEBI:57856"/>
        <dbReference type="ChEBI" id="CHEBI:59789"/>
        <dbReference type="ChEBI" id="CHEBI:74269"/>
        <dbReference type="ChEBI" id="CHEBI:74481"/>
        <dbReference type="EC" id="2.1.1.242"/>
    </reaction>
</comment>
<keyword evidence="1" id="KW-0698">rRNA processing</keyword>
<keyword evidence="1" id="KW-0949">S-adenosyl-L-methionine</keyword>
<organism evidence="2 3">
    <name type="scientific">Nitrincola lacisaponensis</name>
    <dbReference type="NCBI Taxonomy" id="267850"/>
    <lineage>
        <taxon>Bacteria</taxon>
        <taxon>Pseudomonadati</taxon>
        <taxon>Pseudomonadota</taxon>
        <taxon>Gammaproteobacteria</taxon>
        <taxon>Oceanospirillales</taxon>
        <taxon>Oceanospirillaceae</taxon>
        <taxon>Nitrincola</taxon>
    </lineage>
</organism>
<gene>
    <name evidence="1" type="primary">rsmJ</name>
    <name evidence="2" type="ORF">ADINL_1975</name>
</gene>
<comment type="subcellular location">
    <subcellularLocation>
        <location evidence="1">Cytoplasm</location>
    </subcellularLocation>
</comment>
<keyword evidence="1 2" id="KW-0808">Transferase</keyword>
<name>A0A063Y452_9GAMM</name>
<dbReference type="Gene3D" id="3.40.50.150">
    <property type="entry name" value="Vaccinia Virus protein VP39"/>
    <property type="match status" value="1"/>
</dbReference>
<comment type="similarity">
    <text evidence="1">Belongs to the methyltransferase superfamily. RsmJ family.</text>
</comment>
<dbReference type="PATRIC" id="fig|267850.7.peg.1944"/>
<dbReference type="HAMAP" id="MF_01523">
    <property type="entry name" value="16SrRNA_methyltr_J"/>
    <property type="match status" value="1"/>
</dbReference>
<keyword evidence="1 2" id="KW-0489">Methyltransferase</keyword>